<name>A0A1M6Y769_9FLAO</name>
<accession>A0A1M6Y769</accession>
<evidence type="ECO:0000313" key="2">
    <source>
        <dbReference type="Proteomes" id="UP000184120"/>
    </source>
</evidence>
<dbReference type="EMBL" id="FRBH01000006">
    <property type="protein sequence ID" value="SHL13879.1"/>
    <property type="molecule type" value="Genomic_DNA"/>
</dbReference>
<gene>
    <name evidence="1" type="ORF">SAMN05443634_106111</name>
</gene>
<evidence type="ECO:0000313" key="1">
    <source>
        <dbReference type="EMBL" id="SHL13879.1"/>
    </source>
</evidence>
<proteinExistence type="predicted"/>
<dbReference type="STRING" id="1434701.SAMN05443634_106111"/>
<dbReference type="Proteomes" id="UP000184120">
    <property type="component" value="Unassembled WGS sequence"/>
</dbReference>
<dbReference type="AlphaFoldDB" id="A0A1M6Y769"/>
<protein>
    <submittedName>
        <fullName evidence="1">Uncharacterized protein</fullName>
    </submittedName>
</protein>
<dbReference type="SUPFAM" id="SSF55486">
    <property type="entry name" value="Metalloproteases ('zincins'), catalytic domain"/>
    <property type="match status" value="1"/>
</dbReference>
<organism evidence="1 2">
    <name type="scientific">Chishuiella changwenlii</name>
    <dbReference type="NCBI Taxonomy" id="1434701"/>
    <lineage>
        <taxon>Bacteria</taxon>
        <taxon>Pseudomonadati</taxon>
        <taxon>Bacteroidota</taxon>
        <taxon>Flavobacteriia</taxon>
        <taxon>Flavobacteriales</taxon>
        <taxon>Weeksellaceae</taxon>
        <taxon>Chishuiella</taxon>
    </lineage>
</organism>
<sequence>MLKKGAVFVQTGDKFDNNYVKNHLQEVSNILSQNEGFSVSVIEDKNASFGLNMSKDFSGASIVDGQITVTAGKATLGNPIDQTVSSNGNASNTAHEFAHAAGVPHIFDENSKVTNTPDNINNMMNSNENDIPNMRSSGGTEVKQGQTDTMINTINASQSRLNSLEEQKKQ</sequence>
<dbReference type="RefSeq" id="WP_072931694.1">
    <property type="nucleotide sequence ID" value="NZ_BMFL01000005.1"/>
</dbReference>
<reference evidence="2" key="1">
    <citation type="submission" date="2016-11" db="EMBL/GenBank/DDBJ databases">
        <authorList>
            <person name="Varghese N."/>
            <person name="Submissions S."/>
        </authorList>
    </citation>
    <scope>NUCLEOTIDE SEQUENCE [LARGE SCALE GENOMIC DNA]</scope>
    <source>
        <strain evidence="2">DSM 27989</strain>
    </source>
</reference>